<dbReference type="GO" id="GO:0030141">
    <property type="term" value="C:secretory granule"/>
    <property type="evidence" value="ECO:0007669"/>
    <property type="project" value="TreeGrafter"/>
</dbReference>
<dbReference type="GO" id="GO:0070062">
    <property type="term" value="C:extracellular exosome"/>
    <property type="evidence" value="ECO:0007669"/>
    <property type="project" value="TreeGrafter"/>
</dbReference>
<accession>G5BPV6</accession>
<dbReference type="SUPFAM" id="SSF55394">
    <property type="entry name" value="Bactericidal permeability-increasing protein, BPI"/>
    <property type="match status" value="1"/>
</dbReference>
<evidence type="ECO:0000259" key="7">
    <source>
        <dbReference type="Pfam" id="PF01273"/>
    </source>
</evidence>
<dbReference type="Pfam" id="PF01273">
    <property type="entry name" value="LBP_BPI_CETP"/>
    <property type="match status" value="1"/>
</dbReference>
<organism evidence="8 9">
    <name type="scientific">Heterocephalus glaber</name>
    <name type="common">Naked mole rat</name>
    <dbReference type="NCBI Taxonomy" id="10181"/>
    <lineage>
        <taxon>Eukaryota</taxon>
        <taxon>Metazoa</taxon>
        <taxon>Chordata</taxon>
        <taxon>Craniata</taxon>
        <taxon>Vertebrata</taxon>
        <taxon>Euteleostomi</taxon>
        <taxon>Mammalia</taxon>
        <taxon>Eutheria</taxon>
        <taxon>Euarchontoglires</taxon>
        <taxon>Glires</taxon>
        <taxon>Rodentia</taxon>
        <taxon>Hystricomorpha</taxon>
        <taxon>Bathyergidae</taxon>
        <taxon>Heterocephalus</taxon>
    </lineage>
</organism>
<keyword evidence="5" id="KW-1015">Disulfide bond</keyword>
<evidence type="ECO:0000256" key="2">
    <source>
        <dbReference type="ARBA" id="ARBA00009020"/>
    </source>
</evidence>
<comment type="subcellular location">
    <subcellularLocation>
        <location evidence="1">Secreted</location>
    </subcellularLocation>
</comment>
<evidence type="ECO:0000313" key="9">
    <source>
        <dbReference type="Proteomes" id="UP000006813"/>
    </source>
</evidence>
<reference evidence="8 9" key="1">
    <citation type="journal article" date="2011" name="Nature">
        <title>Genome sequencing reveals insights into physiology and longevity of the naked mole rat.</title>
        <authorList>
            <person name="Kim E.B."/>
            <person name="Fang X."/>
            <person name="Fushan A.A."/>
            <person name="Huang Z."/>
            <person name="Lobanov A.V."/>
            <person name="Han L."/>
            <person name="Marino S.M."/>
            <person name="Sun X."/>
            <person name="Turanov A.A."/>
            <person name="Yang P."/>
            <person name="Yim S.H."/>
            <person name="Zhao X."/>
            <person name="Kasaikina M.V."/>
            <person name="Stoletzki N."/>
            <person name="Peng C."/>
            <person name="Polak P."/>
            <person name="Xiong Z."/>
            <person name="Kiezun A."/>
            <person name="Zhu Y."/>
            <person name="Chen Y."/>
            <person name="Kryukov G.V."/>
            <person name="Zhang Q."/>
            <person name="Peshkin L."/>
            <person name="Yang L."/>
            <person name="Bronson R.T."/>
            <person name="Buffenstein R."/>
            <person name="Wang B."/>
            <person name="Han C."/>
            <person name="Li Q."/>
            <person name="Chen L."/>
            <person name="Zhao W."/>
            <person name="Sunyaev S.R."/>
            <person name="Park T.J."/>
            <person name="Zhang G."/>
            <person name="Wang J."/>
            <person name="Gladyshev V.N."/>
        </authorList>
    </citation>
    <scope>NUCLEOTIDE SEQUENCE [LARGE SCALE GENOMIC DNA]</scope>
</reference>
<dbReference type="PANTHER" id="PTHR47145:SF1">
    <property type="entry name" value="BPI FOLD-CONTAINING FAMILY A MEMBER 2"/>
    <property type="match status" value="1"/>
</dbReference>
<feature type="chain" id="PRO_5003474711" evidence="6">
    <location>
        <begin position="21"/>
        <end position="183"/>
    </location>
</feature>
<dbReference type="AlphaFoldDB" id="G5BPV6"/>
<proteinExistence type="inferred from homology"/>
<sequence length="183" mass="19156">MFHLWNLLCFCGLLTGTSVALLSDLGSSLTSIVGQDLTVLKNELLGTVGNTVEGVLQELKVDVGALQNSSAFQLAQKKILGADNLLVDVLSKLQLKDGLLGVKITNSAILDAKLEPAADGIGVNVRFPITTNITVNLPLVEQLINMVVSLHLLTGVSIQINPQTNLGTVVVGECAVDPASISC</sequence>
<feature type="signal peptide" evidence="6">
    <location>
        <begin position="1"/>
        <end position="20"/>
    </location>
</feature>
<dbReference type="InParanoid" id="G5BPV6"/>
<evidence type="ECO:0000313" key="8">
    <source>
        <dbReference type="EMBL" id="EHB11314.1"/>
    </source>
</evidence>
<evidence type="ECO:0000256" key="4">
    <source>
        <dbReference type="ARBA" id="ARBA00022729"/>
    </source>
</evidence>
<dbReference type="EMBL" id="JH171305">
    <property type="protein sequence ID" value="EHB11314.1"/>
    <property type="molecule type" value="Genomic_DNA"/>
</dbReference>
<dbReference type="Gene3D" id="3.15.10.10">
    <property type="entry name" value="Bactericidal permeability-increasing protein, domain 1"/>
    <property type="match status" value="1"/>
</dbReference>
<dbReference type="Proteomes" id="UP000006813">
    <property type="component" value="Unassembled WGS sequence"/>
</dbReference>
<evidence type="ECO:0000256" key="6">
    <source>
        <dbReference type="SAM" id="SignalP"/>
    </source>
</evidence>
<dbReference type="PANTHER" id="PTHR47145">
    <property type="entry name" value="BPI FOLD-CONTAINING FAMILY A MEMBER 2"/>
    <property type="match status" value="1"/>
</dbReference>
<evidence type="ECO:0000256" key="3">
    <source>
        <dbReference type="ARBA" id="ARBA00022525"/>
    </source>
</evidence>
<dbReference type="InterPro" id="IPR017943">
    <property type="entry name" value="Bactericidal_perm-incr_a/b_dom"/>
</dbReference>
<evidence type="ECO:0000256" key="1">
    <source>
        <dbReference type="ARBA" id="ARBA00004613"/>
    </source>
</evidence>
<keyword evidence="4 6" id="KW-0732">Signal</keyword>
<dbReference type="STRING" id="10181.G5BPV6"/>
<dbReference type="FunCoup" id="G5BPV6">
    <property type="interactions" value="44"/>
</dbReference>
<gene>
    <name evidence="8" type="ORF">GW7_12312</name>
</gene>
<dbReference type="eggNOG" id="ENOG502TE6F">
    <property type="taxonomic scope" value="Eukaryota"/>
</dbReference>
<keyword evidence="3" id="KW-0964">Secreted</keyword>
<name>G5BPV6_HETGA</name>
<dbReference type="InterPro" id="IPR052507">
    <property type="entry name" value="BPI_fold-antibacterial"/>
</dbReference>
<dbReference type="InterPro" id="IPR017942">
    <property type="entry name" value="Lipid-bd_serum_glycop_N"/>
</dbReference>
<comment type="similarity">
    <text evidence="2">Belongs to the BPI/LBP/Plunc superfamily. Plunc family.</text>
</comment>
<feature type="domain" description="Lipid-binding serum glycoprotein N-terminal" evidence="7">
    <location>
        <begin position="92"/>
        <end position="182"/>
    </location>
</feature>
<evidence type="ECO:0000256" key="5">
    <source>
        <dbReference type="ARBA" id="ARBA00023157"/>
    </source>
</evidence>
<protein>
    <submittedName>
        <fullName evidence="8">Short palate, lung and nasal epithelium carcinoma-associated protein 2</fullName>
    </submittedName>
</protein>
<dbReference type="GO" id="GO:0001530">
    <property type="term" value="F:lipopolysaccharide binding"/>
    <property type="evidence" value="ECO:0007669"/>
    <property type="project" value="TreeGrafter"/>
</dbReference>